<dbReference type="InterPro" id="IPR045619">
    <property type="entry name" value="DUF6443"/>
</dbReference>
<dbReference type="InterPro" id="IPR022385">
    <property type="entry name" value="Rhs_assc_core"/>
</dbReference>
<accession>A0A1M7CR28</accession>
<dbReference type="NCBIfam" id="TIGR03696">
    <property type="entry name" value="Rhs_assc_core"/>
    <property type="match status" value="1"/>
</dbReference>
<evidence type="ECO:0000259" key="2">
    <source>
        <dbReference type="Pfam" id="PF20041"/>
    </source>
</evidence>
<evidence type="ECO:0000256" key="1">
    <source>
        <dbReference type="SAM" id="SignalP"/>
    </source>
</evidence>
<keyword evidence="4" id="KW-1185">Reference proteome</keyword>
<organism evidence="3 4">
    <name type="scientific">Chitinophaga jiangningensis</name>
    <dbReference type="NCBI Taxonomy" id="1419482"/>
    <lineage>
        <taxon>Bacteria</taxon>
        <taxon>Pseudomonadati</taxon>
        <taxon>Bacteroidota</taxon>
        <taxon>Chitinophagia</taxon>
        <taxon>Chitinophagales</taxon>
        <taxon>Chitinophagaceae</taxon>
        <taxon>Chitinophaga</taxon>
    </lineage>
</organism>
<gene>
    <name evidence="3" type="ORF">SAMN05444266_104438</name>
</gene>
<dbReference type="STRING" id="1419482.SAMN05444266_104438"/>
<reference evidence="3 4" key="1">
    <citation type="submission" date="2016-11" db="EMBL/GenBank/DDBJ databases">
        <authorList>
            <person name="Jaros S."/>
            <person name="Januszkiewicz K."/>
            <person name="Wedrychowicz H."/>
        </authorList>
    </citation>
    <scope>NUCLEOTIDE SEQUENCE [LARGE SCALE GENOMIC DNA]</scope>
    <source>
        <strain evidence="3 4">DSM 27406</strain>
    </source>
</reference>
<keyword evidence="1" id="KW-0732">Signal</keyword>
<dbReference type="Proteomes" id="UP000184420">
    <property type="component" value="Unassembled WGS sequence"/>
</dbReference>
<feature type="chain" id="PRO_5012184127" evidence="1">
    <location>
        <begin position="21"/>
        <end position="1469"/>
    </location>
</feature>
<proteinExistence type="predicted"/>
<dbReference type="Gene3D" id="2.180.10.10">
    <property type="entry name" value="RHS repeat-associated core"/>
    <property type="match status" value="3"/>
</dbReference>
<dbReference type="RefSeq" id="WP_073081169.1">
    <property type="nucleotide sequence ID" value="NZ_FRBL01000004.1"/>
</dbReference>
<name>A0A1M7CR28_9BACT</name>
<dbReference type="Pfam" id="PF20041">
    <property type="entry name" value="DUF6443"/>
    <property type="match status" value="1"/>
</dbReference>
<evidence type="ECO:0000313" key="3">
    <source>
        <dbReference type="EMBL" id="SHL69627.1"/>
    </source>
</evidence>
<protein>
    <submittedName>
        <fullName evidence="3">RHS repeat-associated core domain-containing protein</fullName>
    </submittedName>
</protein>
<dbReference type="Gene3D" id="3.40.390.10">
    <property type="entry name" value="Collagenase (Catalytic Domain)"/>
    <property type="match status" value="1"/>
</dbReference>
<feature type="domain" description="DUF6443" evidence="2">
    <location>
        <begin position="49"/>
        <end position="185"/>
    </location>
</feature>
<dbReference type="EMBL" id="FRBL01000004">
    <property type="protein sequence ID" value="SHL69627.1"/>
    <property type="molecule type" value="Genomic_DNA"/>
</dbReference>
<dbReference type="GO" id="GO:0008237">
    <property type="term" value="F:metallopeptidase activity"/>
    <property type="evidence" value="ECO:0007669"/>
    <property type="project" value="InterPro"/>
</dbReference>
<dbReference type="InterPro" id="IPR024079">
    <property type="entry name" value="MetalloPept_cat_dom_sf"/>
</dbReference>
<dbReference type="OrthoDB" id="976756at2"/>
<evidence type="ECO:0000313" key="4">
    <source>
        <dbReference type="Proteomes" id="UP000184420"/>
    </source>
</evidence>
<sequence>MKSYTIAALLCCFYIGSVHAQTGTPVAVPGAYTTNSINYVRTWEPSLPTTAPSFVTDPSRTTAEIKQSTQYFDGLGRLLQTVIKGASGNNRDIVAPILYDEFGRESYKYLPYVPTTGNIDDGKFKTDPFAAQKIFYEDPALNPALQGEQFLYTQVEYDQSPLNRVLKTYAPGNSWAQAAGNHPIKTDFDVNTLLDSVKIWSITGTLPTLVGEYGAGQLFKSVVSDEHNNRTIEYKNKNEQLILKKVQEAFTPPGAHSGWSCTYYIYDDLDRLRFVIPPMAVEKIIANIPLSAVEEEYCFQYRYDEQGRMIYKKIPGAKPIEMVYDIRNRLVFSRDGNMNKNGNQHWIMTLYDNLNRPVETALYQSDISRESLQAAMNTAINTTGNSSYTFPGISDLMVATHDRNTYIATNSITFEAGFETPINAEIQAYIDPTANLGVINLSINNPLPNLNPALITPLSYIFYDNYTFPGSQSCITSDLAKPIAGNNLYTVASVANAQTIGLVTGVKNRVLGTNQWLTSTTYYDYRGKPIQIITDNITNGLEVISNLYDFNGKLVSSYVRQKNPASGETPETKVLTVNDYDPAGRILTIRKQIDDIGPLKPVSQNEYDALGNISKKTLGNSLDELSYDYNIRGWLLGVNRDFVSSPTTNKFFGFELGYDRSTAIIAGTTYAQQQYNGNIAGTIWRSRTDNIGRKYDYVYDRLNRVTVADFNQQNSGSASWTKDLVNFSVDNISYDKNGNILALKQWGMNGNTKTIIDDLKYDYKNGSTNKLNYVTDASNNPSSMLGDFKEINKDETQDYWYDDNGNLTKDNNKNITAISYNYLNLPEIIDITGKGSIRYFYDATGKKLRKVVYDNTANPAKTITTDYEGIFEYKENRLQQFSHEEGRARAVVTSGAPTSFVYDYFEKDHLGNIRMVLTEQNNTAIYAATMETANAPTESLLFSNIDDTRVTKPAGYPADGSSANKSVAKLSAQGNSKKIGPSIVLRVMAGDTIQIGAKAFYKSISPQSKTDHAPQVENMLADLLAAFGHSAAGTVHGNTAQSRQSPFNTDFYNHDYQRLKEKDEDKHKSDKPKAYLNFVMFDDQFKLVENNSGVKQVKGEPDQLQTISQDKMPIEKSGFLYVYTSNESQQDVYFDDVVVTQSTGPILEETHYYPFGLTMTGISTSAFQAPAYVENKLKYNGKELQTKEFSDGTGLEWYDYGSRMYDVQLGRWHSPDPQAEKFYPTSPFSYTVNNPVLLSDPNGEDWSINITKDKQGKFVVNIVVNAAVVNKSGKKIDLDNYIKTQSAIFSKLLSMDRKEFSITSTLNMRAVEKEEDVKTEEHLVKIVGDDFLESGVIGQSQLGGTEITMNSSYINSDGTTDNNNALTHEFGHTGGLDHPFSFGDKITVPGEGLLGSLFPRSAPAYNQKEVDLKTNFMTYPQRYLDTRTPQGKAKYQEIIKNPGQATRGQLAAILRYYYSGFLNTGRKLF</sequence>
<feature type="signal peptide" evidence="1">
    <location>
        <begin position="1"/>
        <end position="20"/>
    </location>
</feature>